<keyword evidence="1" id="KW-0812">Transmembrane</keyword>
<feature type="transmembrane region" description="Helical" evidence="1">
    <location>
        <begin position="25"/>
        <end position="48"/>
    </location>
</feature>
<dbReference type="HOGENOM" id="CLU_3077571_0_0_4"/>
<keyword evidence="1" id="KW-1133">Transmembrane helix</keyword>
<dbReference type="EMBL" id="AP009385">
    <property type="protein sequence ID" value="BAG43328.1"/>
    <property type="molecule type" value="Genomic_DNA"/>
</dbReference>
<reference evidence="2 3" key="1">
    <citation type="submission" date="2007-04" db="EMBL/GenBank/DDBJ databases">
        <title>Complete genome sequence of Burkholderia multivorans ATCC 17616.</title>
        <authorList>
            <person name="Ohtsubo Y."/>
            <person name="Yamashita A."/>
            <person name="Kurokawa K."/>
            <person name="Takami H."/>
            <person name="Yuhara S."/>
            <person name="Nishiyama E."/>
            <person name="Endo R."/>
            <person name="Miyazaki R."/>
            <person name="Ono A."/>
            <person name="Yano K."/>
            <person name="Ito M."/>
            <person name="Sota M."/>
            <person name="Yuji N."/>
            <person name="Hattori M."/>
            <person name="Tsuda M."/>
        </authorList>
    </citation>
    <scope>NUCLEOTIDE SEQUENCE [LARGE SCALE GENOMIC DNA]</scope>
    <source>
        <strain evidence="3">ATCC 17616 / 249</strain>
    </source>
</reference>
<protein>
    <submittedName>
        <fullName evidence="2">Bacteriophage protein</fullName>
    </submittedName>
</protein>
<keyword evidence="3" id="KW-1185">Reference proteome</keyword>
<sequence length="53" mass="5771">MMRTHLNSPTPVLRDYSRSVVSRDWLPLAALGALYLIACGVAPAYELLAGIAR</sequence>
<evidence type="ECO:0000313" key="3">
    <source>
        <dbReference type="Proteomes" id="UP000008815"/>
    </source>
</evidence>
<dbReference type="KEGG" id="bmj:BMULJ_01392"/>
<organism evidence="2 3">
    <name type="scientific">Burkholderia multivorans (strain ATCC 17616 / 249)</name>
    <dbReference type="NCBI Taxonomy" id="395019"/>
    <lineage>
        <taxon>Bacteria</taxon>
        <taxon>Pseudomonadati</taxon>
        <taxon>Pseudomonadota</taxon>
        <taxon>Betaproteobacteria</taxon>
        <taxon>Burkholderiales</taxon>
        <taxon>Burkholderiaceae</taxon>
        <taxon>Burkholderia</taxon>
        <taxon>Burkholderia cepacia complex</taxon>
    </lineage>
</organism>
<accession>A0A0H3KEL3</accession>
<dbReference type="Proteomes" id="UP000008815">
    <property type="component" value="Chromosome 1"/>
</dbReference>
<keyword evidence="1" id="KW-0472">Membrane</keyword>
<proteinExistence type="predicted"/>
<gene>
    <name evidence="2" type="ordered locus">BMULJ_01392</name>
</gene>
<evidence type="ECO:0000313" key="2">
    <source>
        <dbReference type="EMBL" id="BAG43328.1"/>
    </source>
</evidence>
<evidence type="ECO:0000256" key="1">
    <source>
        <dbReference type="SAM" id="Phobius"/>
    </source>
</evidence>
<dbReference type="STRING" id="395019.BMULJ_01392"/>
<name>A0A0H3KEL3_BURM1</name>
<dbReference type="AlphaFoldDB" id="A0A0H3KEL3"/>